<dbReference type="SUPFAM" id="SSF49468">
    <property type="entry name" value="VHL"/>
    <property type="match status" value="1"/>
</dbReference>
<dbReference type="AlphaFoldDB" id="A0A1D9G9N1"/>
<dbReference type="Pfam" id="PF01847">
    <property type="entry name" value="VHL"/>
    <property type="match status" value="1"/>
</dbReference>
<keyword evidence="1" id="KW-0732">Signal</keyword>
<evidence type="ECO:0000313" key="4">
    <source>
        <dbReference type="Proteomes" id="UP000176944"/>
    </source>
</evidence>
<dbReference type="InterPro" id="IPR036208">
    <property type="entry name" value="VHL_sf"/>
</dbReference>
<dbReference type="InterPro" id="IPR037140">
    <property type="entry name" value="VHL_beta_dom_sf"/>
</dbReference>
<name>A0A1D9G9N1_MOOP1</name>
<dbReference type="Proteomes" id="UP000176944">
    <property type="component" value="Chromosome"/>
</dbReference>
<feature type="chain" id="PRO_5009441825" description="von Hippel-Lindau disease tumour suppressor beta domain-containing protein" evidence="1">
    <location>
        <begin position="29"/>
        <end position="118"/>
    </location>
</feature>
<dbReference type="Gene3D" id="2.60.40.780">
    <property type="entry name" value="von Hippel-Lindau disease tumour suppressor, beta domain"/>
    <property type="match status" value="1"/>
</dbReference>
<protein>
    <recommendedName>
        <fullName evidence="2">von Hippel-Lindau disease tumour suppressor beta domain-containing protein</fullName>
    </recommendedName>
</protein>
<reference evidence="4" key="1">
    <citation type="submission" date="2016-10" db="EMBL/GenBank/DDBJ databases">
        <title>Comparative genomics uncovers the prolific and rare metabolic potential of the cyanobacterial genus Moorea.</title>
        <authorList>
            <person name="Leao T."/>
            <person name="Castelao G."/>
            <person name="Korobeynikov A."/>
            <person name="Monroe E.A."/>
            <person name="Podell S."/>
            <person name="Glukhov E."/>
            <person name="Allen E."/>
            <person name="Gerwick W.H."/>
            <person name="Gerwick L."/>
        </authorList>
    </citation>
    <scope>NUCLEOTIDE SEQUENCE [LARGE SCALE GENOMIC DNA]</scope>
    <source>
        <strain evidence="4">JHB</strain>
    </source>
</reference>
<accession>A0A1D9G9N1</accession>
<dbReference type="EMBL" id="CP017708">
    <property type="protein sequence ID" value="AOY84185.1"/>
    <property type="molecule type" value="Genomic_DNA"/>
</dbReference>
<evidence type="ECO:0000313" key="3">
    <source>
        <dbReference type="EMBL" id="AOY84185.1"/>
    </source>
</evidence>
<dbReference type="InterPro" id="IPR024053">
    <property type="entry name" value="VHL_beta_dom"/>
</dbReference>
<organism evidence="3 4">
    <name type="scientific">Moorena producens (strain JHB)</name>
    <dbReference type="NCBI Taxonomy" id="1454205"/>
    <lineage>
        <taxon>Bacteria</taxon>
        <taxon>Bacillati</taxon>
        <taxon>Cyanobacteriota</taxon>
        <taxon>Cyanophyceae</taxon>
        <taxon>Coleofasciculales</taxon>
        <taxon>Coleofasciculaceae</taxon>
        <taxon>Moorena</taxon>
    </lineage>
</organism>
<feature type="domain" description="von Hippel-Lindau disease tumour suppressor beta" evidence="2">
    <location>
        <begin position="40"/>
        <end position="98"/>
    </location>
</feature>
<feature type="signal peptide" evidence="1">
    <location>
        <begin position="1"/>
        <end position="28"/>
    </location>
</feature>
<evidence type="ECO:0000256" key="1">
    <source>
        <dbReference type="SAM" id="SignalP"/>
    </source>
</evidence>
<evidence type="ECO:0000259" key="2">
    <source>
        <dbReference type="Pfam" id="PF01847"/>
    </source>
</evidence>
<sequence length="118" mass="13409">MKKLFSIFLLTLAVLAFTFISFPQETLAANVCEAESVSNSISGKVSTKITFVNKSNDLIKTYWLDYQGNRTYYYQLKSGQGYTQQTYVTHPWVITDEQDNCLGVYYPDGQARTVNYSG</sequence>
<proteinExistence type="predicted"/>
<gene>
    <name evidence="3" type="ORF">BJP36_33920</name>
</gene>